<dbReference type="RefSeq" id="WP_202015673.1">
    <property type="nucleotide sequence ID" value="NZ_JAERRB010000015.1"/>
</dbReference>
<accession>A0ABS1L1A7</accession>
<sequence length="346" mass="37250">MKPLHIPPHEQQYAGMIGTGGLGTGKFFHLNGNHTLGREESRSGRFLDVEDYCKQHIILHYVKVLAGPQFSVTPIGKVGEDDLGHTLLREMNATGFVMDHVQTQHAASTLFSLCFYYPDGSGGNLTTDNSASAQVTAEDIARASSEINALGSRGIVMAAPEVPLAARAKLLMLGKAAGACCAASFTAEELRQPETHTMLSSTDLLSINLSEAHALIPGHEHANTKDVVERTIQTLREANPHMLVAITDGRMGSWCWDGHTLNFRKSIDTVPRSTAGAGDAFFSGLLCGQIAGLSFFEAQELATLVAALSVTSQHTIHKTLDRCALKEFYQHTATALSLAVKKLLED</sequence>
<dbReference type="Proteomes" id="UP000613030">
    <property type="component" value="Unassembled WGS sequence"/>
</dbReference>
<evidence type="ECO:0000256" key="1">
    <source>
        <dbReference type="ARBA" id="ARBA00022679"/>
    </source>
</evidence>
<keyword evidence="1" id="KW-0808">Transferase</keyword>
<dbReference type="SUPFAM" id="SSF53613">
    <property type="entry name" value="Ribokinase-like"/>
    <property type="match status" value="1"/>
</dbReference>
<dbReference type="PROSITE" id="PS00584">
    <property type="entry name" value="PFKB_KINASES_2"/>
    <property type="match status" value="1"/>
</dbReference>
<dbReference type="InterPro" id="IPR002173">
    <property type="entry name" value="Carboh/pur_kinase_PfkB_CS"/>
</dbReference>
<feature type="domain" description="Carbohydrate kinase PfkB" evidence="3">
    <location>
        <begin position="70"/>
        <end position="317"/>
    </location>
</feature>
<dbReference type="PANTHER" id="PTHR10584">
    <property type="entry name" value="SUGAR KINASE"/>
    <property type="match status" value="1"/>
</dbReference>
<dbReference type="EMBL" id="JAERRB010000015">
    <property type="protein sequence ID" value="MBL0745307.1"/>
    <property type="molecule type" value="Genomic_DNA"/>
</dbReference>
<evidence type="ECO:0000256" key="2">
    <source>
        <dbReference type="ARBA" id="ARBA00022777"/>
    </source>
</evidence>
<dbReference type="GO" id="GO:0016301">
    <property type="term" value="F:kinase activity"/>
    <property type="evidence" value="ECO:0007669"/>
    <property type="project" value="UniProtKB-KW"/>
</dbReference>
<comment type="caution">
    <text evidence="4">The sequence shown here is derived from an EMBL/GenBank/DDBJ whole genome shotgun (WGS) entry which is preliminary data.</text>
</comment>
<name>A0ABS1L1A7_9BACT</name>
<gene>
    <name evidence="4" type="ORF">JI741_29015</name>
</gene>
<dbReference type="PANTHER" id="PTHR10584:SF166">
    <property type="entry name" value="RIBOKINASE"/>
    <property type="match status" value="1"/>
</dbReference>
<protein>
    <submittedName>
        <fullName evidence="4">Carbohydrate kinase family protein</fullName>
    </submittedName>
</protein>
<reference evidence="4 5" key="1">
    <citation type="submission" date="2021-01" db="EMBL/GenBank/DDBJ databases">
        <title>Chryseolinea sp. Jin1 Genome sequencing and assembly.</title>
        <authorList>
            <person name="Kim I."/>
        </authorList>
    </citation>
    <scope>NUCLEOTIDE SEQUENCE [LARGE SCALE GENOMIC DNA]</scope>
    <source>
        <strain evidence="4 5">Jin1</strain>
    </source>
</reference>
<dbReference type="Pfam" id="PF00294">
    <property type="entry name" value="PfkB"/>
    <property type="match status" value="1"/>
</dbReference>
<evidence type="ECO:0000259" key="3">
    <source>
        <dbReference type="Pfam" id="PF00294"/>
    </source>
</evidence>
<evidence type="ECO:0000313" key="5">
    <source>
        <dbReference type="Proteomes" id="UP000613030"/>
    </source>
</evidence>
<keyword evidence="5" id="KW-1185">Reference proteome</keyword>
<dbReference type="InterPro" id="IPR029056">
    <property type="entry name" value="Ribokinase-like"/>
</dbReference>
<dbReference type="Gene3D" id="3.40.1190.20">
    <property type="match status" value="1"/>
</dbReference>
<dbReference type="InterPro" id="IPR011611">
    <property type="entry name" value="PfkB_dom"/>
</dbReference>
<evidence type="ECO:0000313" key="4">
    <source>
        <dbReference type="EMBL" id="MBL0745307.1"/>
    </source>
</evidence>
<proteinExistence type="predicted"/>
<organism evidence="4 5">
    <name type="scientific">Chryseolinea lacunae</name>
    <dbReference type="NCBI Taxonomy" id="2801331"/>
    <lineage>
        <taxon>Bacteria</taxon>
        <taxon>Pseudomonadati</taxon>
        <taxon>Bacteroidota</taxon>
        <taxon>Cytophagia</taxon>
        <taxon>Cytophagales</taxon>
        <taxon>Fulvivirgaceae</taxon>
        <taxon>Chryseolinea</taxon>
    </lineage>
</organism>
<keyword evidence="2 4" id="KW-0418">Kinase</keyword>